<dbReference type="GO" id="GO:0046416">
    <property type="term" value="P:D-amino acid metabolic process"/>
    <property type="evidence" value="ECO:0007669"/>
    <property type="project" value="InterPro"/>
</dbReference>
<organism evidence="10 11">
    <name type="scientific">Paracoccus onubensis</name>
    <dbReference type="NCBI Taxonomy" id="1675788"/>
    <lineage>
        <taxon>Bacteria</taxon>
        <taxon>Pseudomonadati</taxon>
        <taxon>Pseudomonadota</taxon>
        <taxon>Alphaproteobacteria</taxon>
        <taxon>Rhodobacterales</taxon>
        <taxon>Paracoccaceae</taxon>
        <taxon>Paracoccus</taxon>
    </lineage>
</organism>
<evidence type="ECO:0000256" key="3">
    <source>
        <dbReference type="ARBA" id="ARBA00022630"/>
    </source>
</evidence>
<comment type="caution">
    <text evidence="10">The sequence shown here is derived from an EMBL/GenBank/DDBJ whole genome shotgun (WGS) entry which is preliminary data.</text>
</comment>
<evidence type="ECO:0000256" key="8">
    <source>
        <dbReference type="ARBA" id="ARBA00049547"/>
    </source>
</evidence>
<dbReference type="SUPFAM" id="SSF51971">
    <property type="entry name" value="Nucleotide-binding domain"/>
    <property type="match status" value="1"/>
</dbReference>
<keyword evidence="3" id="KW-0285">Flavoprotein</keyword>
<proteinExistence type="inferred from homology"/>
<evidence type="ECO:0000256" key="4">
    <source>
        <dbReference type="ARBA" id="ARBA00022827"/>
    </source>
</evidence>
<dbReference type="PANTHER" id="PTHR11530">
    <property type="entry name" value="D-AMINO ACID OXIDASE"/>
    <property type="match status" value="1"/>
</dbReference>
<dbReference type="EMBL" id="QZCG01000010">
    <property type="protein sequence ID" value="RJE83697.1"/>
    <property type="molecule type" value="Genomic_DNA"/>
</dbReference>
<feature type="domain" description="FAD dependent oxidoreductase" evidence="9">
    <location>
        <begin position="4"/>
        <end position="299"/>
    </location>
</feature>
<dbReference type="EC" id="1.4.3.3" evidence="6"/>
<comment type="catalytic activity">
    <reaction evidence="8">
        <text>a D-alpha-amino acid + O2 + H2O = a 2-oxocarboxylate + H2O2 + NH4(+)</text>
        <dbReference type="Rhea" id="RHEA:21816"/>
        <dbReference type="ChEBI" id="CHEBI:15377"/>
        <dbReference type="ChEBI" id="CHEBI:15379"/>
        <dbReference type="ChEBI" id="CHEBI:16240"/>
        <dbReference type="ChEBI" id="CHEBI:28938"/>
        <dbReference type="ChEBI" id="CHEBI:35179"/>
        <dbReference type="ChEBI" id="CHEBI:59871"/>
        <dbReference type="EC" id="1.4.3.3"/>
    </reaction>
    <physiologicalReaction direction="left-to-right" evidence="8">
        <dbReference type="Rhea" id="RHEA:21817"/>
    </physiologicalReaction>
</comment>
<dbReference type="GO" id="GO:0071949">
    <property type="term" value="F:FAD binding"/>
    <property type="evidence" value="ECO:0007669"/>
    <property type="project" value="InterPro"/>
</dbReference>
<keyword evidence="5" id="KW-0560">Oxidoreductase</keyword>
<evidence type="ECO:0000256" key="7">
    <source>
        <dbReference type="ARBA" id="ARBA00039751"/>
    </source>
</evidence>
<dbReference type="InterPro" id="IPR036188">
    <property type="entry name" value="FAD/NAD-bd_sf"/>
</dbReference>
<evidence type="ECO:0000259" key="9">
    <source>
        <dbReference type="Pfam" id="PF01266"/>
    </source>
</evidence>
<dbReference type="OrthoDB" id="9790035at2"/>
<evidence type="ECO:0000256" key="6">
    <source>
        <dbReference type="ARBA" id="ARBA00039101"/>
    </source>
</evidence>
<dbReference type="GO" id="GO:0003884">
    <property type="term" value="F:D-amino-acid oxidase activity"/>
    <property type="evidence" value="ECO:0007669"/>
    <property type="project" value="UniProtKB-EC"/>
</dbReference>
<evidence type="ECO:0000256" key="2">
    <source>
        <dbReference type="ARBA" id="ARBA00006730"/>
    </source>
</evidence>
<evidence type="ECO:0000313" key="11">
    <source>
        <dbReference type="Proteomes" id="UP000284202"/>
    </source>
</evidence>
<dbReference type="InterPro" id="IPR006076">
    <property type="entry name" value="FAD-dep_OxRdtase"/>
</dbReference>
<dbReference type="Gene3D" id="3.50.50.60">
    <property type="entry name" value="FAD/NAD(P)-binding domain"/>
    <property type="match status" value="2"/>
</dbReference>
<accession>A0A418SS38</accession>
<evidence type="ECO:0000256" key="1">
    <source>
        <dbReference type="ARBA" id="ARBA00001974"/>
    </source>
</evidence>
<evidence type="ECO:0000256" key="5">
    <source>
        <dbReference type="ARBA" id="ARBA00023002"/>
    </source>
</evidence>
<comment type="cofactor">
    <cofactor evidence="1">
        <name>FAD</name>
        <dbReference type="ChEBI" id="CHEBI:57692"/>
    </cofactor>
</comment>
<sequence length="309" mass="33156">MFSVLGAGVAGLCVTTVLAERGLPVELLSDDSIPASHWAGGMLAPGCEGESAPPEVIIAGVKAVEWWSSHVPGVVRRGTLVVAPPRDGAELDRFARMTTGHAPADPATLEPDLAGRFARGLFFAEEAHLDPRKAMAALRDRLTGMGIPIRQGQPRGRIIDCRGLAARDLLPDLRGVRGEMLIVDAPDVTLTRTVRLLHPRFPCYVVPRGDGRYMIGATTVETDDPGPVTARAVMELLSAAYTLHPGFAEARLIETGAGLRPAFPDNIPQFREAGGRLHVNGMYRHGFLMAPALAEKLADHLIRKEKHAS</sequence>
<dbReference type="RefSeq" id="WP_119750287.1">
    <property type="nucleotide sequence ID" value="NZ_QZCG01000010.1"/>
</dbReference>
<reference evidence="11" key="1">
    <citation type="submission" date="2018-09" db="EMBL/GenBank/DDBJ databases">
        <title>Acidovorax cavernicola nov. sp. isolated from Gruta de las Maravillas (Aracena, Spain).</title>
        <authorList>
            <person name="Jurado V."/>
            <person name="Gutierrez-Patricio S."/>
            <person name="Gonzalez-Pimentel J.L."/>
            <person name="Miller A.Z."/>
            <person name="Laiz L."/>
            <person name="Saiz-Jimenez C."/>
        </authorList>
    </citation>
    <scope>NUCLEOTIDE SEQUENCE [LARGE SCALE GENOMIC DNA]</scope>
    <source>
        <strain evidence="11">1011MAR3C25</strain>
    </source>
</reference>
<comment type="similarity">
    <text evidence="2">Belongs to the DAMOX/DASOX family.</text>
</comment>
<dbReference type="Proteomes" id="UP000284202">
    <property type="component" value="Unassembled WGS sequence"/>
</dbReference>
<dbReference type="PANTHER" id="PTHR11530:SF11">
    <property type="entry name" value="D-ASPARTATE OXIDASE"/>
    <property type="match status" value="1"/>
</dbReference>
<name>A0A418SS38_9RHOB</name>
<dbReference type="InterPro" id="IPR023209">
    <property type="entry name" value="DAO"/>
</dbReference>
<dbReference type="Gene3D" id="3.30.9.10">
    <property type="entry name" value="D-Amino Acid Oxidase, subunit A, domain 2"/>
    <property type="match status" value="2"/>
</dbReference>
<keyword evidence="4" id="KW-0274">FAD</keyword>
<gene>
    <name evidence="10" type="ORF">D3P04_14940</name>
</gene>
<keyword evidence="11" id="KW-1185">Reference proteome</keyword>
<evidence type="ECO:0000313" key="10">
    <source>
        <dbReference type="EMBL" id="RJE83697.1"/>
    </source>
</evidence>
<protein>
    <recommendedName>
        <fullName evidence="7">D-amino-acid oxidase</fullName>
        <ecNumber evidence="6">1.4.3.3</ecNumber>
    </recommendedName>
</protein>
<dbReference type="Pfam" id="PF01266">
    <property type="entry name" value="DAO"/>
    <property type="match status" value="1"/>
</dbReference>
<dbReference type="AlphaFoldDB" id="A0A418SS38"/>
<dbReference type="SUPFAM" id="SSF54373">
    <property type="entry name" value="FAD-linked reductases, C-terminal domain"/>
    <property type="match status" value="1"/>
</dbReference>